<feature type="chain" id="PRO_5042909696" description="DUF4374 domain-containing protein" evidence="1">
    <location>
        <begin position="19"/>
        <end position="403"/>
    </location>
</feature>
<evidence type="ECO:0000256" key="1">
    <source>
        <dbReference type="SAM" id="SignalP"/>
    </source>
</evidence>
<dbReference type="Proteomes" id="UP001319200">
    <property type="component" value="Unassembled WGS sequence"/>
</dbReference>
<accession>A0AAP2GNA2</accession>
<dbReference type="PROSITE" id="PS51257">
    <property type="entry name" value="PROKAR_LIPOPROTEIN"/>
    <property type="match status" value="1"/>
</dbReference>
<keyword evidence="3" id="KW-1185">Reference proteome</keyword>
<gene>
    <name evidence="2" type="ORF">KK083_13025</name>
</gene>
<dbReference type="AlphaFoldDB" id="A0AAP2GNA2"/>
<proteinExistence type="predicted"/>
<name>A0AAP2GNA2_9BACT</name>
<sequence length="403" mass="44009">MKKIIYLFVFICTLAVLSSCSEKSDPDYDSQNFTSIYDNDQFSAATTPIDFKQTADGGYIVLGERRLDGPNFRGVYLLKTDKFGKFEKALEMDVQYVHPVGDLINVGNLYYFFCMNASDQQAQLVSVDAATLTATVIPVTGGITYPSAASQDGNSLLLLSFNHVDKLSMVSRHDVSGALSGMDEPRKFSIGAGDEVDEPIMNHFLRTGKRFPFQVGRIPGGLYYFNGFENYTFSLVFTDLADDGADGVVNGQQENGGFSAVYPLGGNKFAASRFNFGDNYFLPNVNLSTTGTSMSELMGGNTLPELVSNAPVRIIKAVVKKKNVVVYASDTRSKQIGLFFYDEATGKFLGSRYLGFSNPFEVAGVMQTTDNGLAVCGTTYLAGRFPRICIIKLSEEESGTVIK</sequence>
<evidence type="ECO:0000313" key="3">
    <source>
        <dbReference type="Proteomes" id="UP001319200"/>
    </source>
</evidence>
<evidence type="ECO:0008006" key="4">
    <source>
        <dbReference type="Google" id="ProtNLM"/>
    </source>
</evidence>
<organism evidence="2 3">
    <name type="scientific">Chryseosolibacter histidini</name>
    <dbReference type="NCBI Taxonomy" id="2782349"/>
    <lineage>
        <taxon>Bacteria</taxon>
        <taxon>Pseudomonadati</taxon>
        <taxon>Bacteroidota</taxon>
        <taxon>Cytophagia</taxon>
        <taxon>Cytophagales</taxon>
        <taxon>Chryseotaleaceae</taxon>
        <taxon>Chryseosolibacter</taxon>
    </lineage>
</organism>
<evidence type="ECO:0000313" key="2">
    <source>
        <dbReference type="EMBL" id="MBT1697808.1"/>
    </source>
</evidence>
<dbReference type="EMBL" id="JAHESF010000011">
    <property type="protein sequence ID" value="MBT1697808.1"/>
    <property type="molecule type" value="Genomic_DNA"/>
</dbReference>
<protein>
    <recommendedName>
        <fullName evidence="4">DUF4374 domain-containing protein</fullName>
    </recommendedName>
</protein>
<comment type="caution">
    <text evidence="2">The sequence shown here is derived from an EMBL/GenBank/DDBJ whole genome shotgun (WGS) entry which is preliminary data.</text>
</comment>
<dbReference type="RefSeq" id="WP_254163680.1">
    <property type="nucleotide sequence ID" value="NZ_JAHESF010000011.1"/>
</dbReference>
<keyword evidence="1" id="KW-0732">Signal</keyword>
<feature type="signal peptide" evidence="1">
    <location>
        <begin position="1"/>
        <end position="18"/>
    </location>
</feature>
<reference evidence="2 3" key="1">
    <citation type="submission" date="2021-05" db="EMBL/GenBank/DDBJ databases">
        <title>A Polyphasic approach of four new species of the genus Ohtaekwangia: Ohtaekwangia histidinii sp. nov., Ohtaekwangia cretensis sp. nov., Ohtaekwangia indiensis sp. nov., Ohtaekwangia reichenbachii sp. nov. from diverse environment.</title>
        <authorList>
            <person name="Octaviana S."/>
        </authorList>
    </citation>
    <scope>NUCLEOTIDE SEQUENCE [LARGE SCALE GENOMIC DNA]</scope>
    <source>
        <strain evidence="2 3">PWU4</strain>
    </source>
</reference>